<dbReference type="InParanoid" id="A0A3N4KGE7"/>
<dbReference type="EMBL" id="ML119150">
    <property type="protein sequence ID" value="RPB09636.1"/>
    <property type="molecule type" value="Genomic_DNA"/>
</dbReference>
<sequence>MHPFASVTLMLALLLLPASATAQWVSHPQTVCSFDNTVPIADIEPFLSQYDFYIDCYAKRHSLPSTGKACTKIWTNGKQPNLKIAIRVCPQETKDPLIWRDGVGYGCLEVANAVRKLMAECGRDGRVGGRANLGPWGRGYVEVRKKDWVMAFLDLFV</sequence>
<feature type="signal peptide" evidence="1">
    <location>
        <begin position="1"/>
        <end position="22"/>
    </location>
</feature>
<feature type="chain" id="PRO_5018297908" description="Ecp2 effector protein domain-containing protein" evidence="1">
    <location>
        <begin position="23"/>
        <end position="157"/>
    </location>
</feature>
<dbReference type="AlphaFoldDB" id="A0A3N4KGE7"/>
<evidence type="ECO:0000313" key="3">
    <source>
        <dbReference type="Proteomes" id="UP000277580"/>
    </source>
</evidence>
<reference evidence="2 3" key="1">
    <citation type="journal article" date="2018" name="Nat. Ecol. Evol.">
        <title>Pezizomycetes genomes reveal the molecular basis of ectomycorrhizal truffle lifestyle.</title>
        <authorList>
            <person name="Murat C."/>
            <person name="Payen T."/>
            <person name="Noel B."/>
            <person name="Kuo A."/>
            <person name="Morin E."/>
            <person name="Chen J."/>
            <person name="Kohler A."/>
            <person name="Krizsan K."/>
            <person name="Balestrini R."/>
            <person name="Da Silva C."/>
            <person name="Montanini B."/>
            <person name="Hainaut M."/>
            <person name="Levati E."/>
            <person name="Barry K.W."/>
            <person name="Belfiori B."/>
            <person name="Cichocki N."/>
            <person name="Clum A."/>
            <person name="Dockter R.B."/>
            <person name="Fauchery L."/>
            <person name="Guy J."/>
            <person name="Iotti M."/>
            <person name="Le Tacon F."/>
            <person name="Lindquist E.A."/>
            <person name="Lipzen A."/>
            <person name="Malagnac F."/>
            <person name="Mello A."/>
            <person name="Molinier V."/>
            <person name="Miyauchi S."/>
            <person name="Poulain J."/>
            <person name="Riccioni C."/>
            <person name="Rubini A."/>
            <person name="Sitrit Y."/>
            <person name="Splivallo R."/>
            <person name="Traeger S."/>
            <person name="Wang M."/>
            <person name="Zifcakova L."/>
            <person name="Wipf D."/>
            <person name="Zambonelli A."/>
            <person name="Paolocci F."/>
            <person name="Nowrousian M."/>
            <person name="Ottonello S."/>
            <person name="Baldrian P."/>
            <person name="Spatafora J.W."/>
            <person name="Henrissat B."/>
            <person name="Nagy L.G."/>
            <person name="Aury J.M."/>
            <person name="Wincker P."/>
            <person name="Grigoriev I.V."/>
            <person name="Bonfante P."/>
            <person name="Martin F.M."/>
        </authorList>
    </citation>
    <scope>NUCLEOTIDE SEQUENCE [LARGE SCALE GENOMIC DNA]</scope>
    <source>
        <strain evidence="2 3">CCBAS932</strain>
    </source>
</reference>
<keyword evidence="1" id="KW-0732">Signal</keyword>
<keyword evidence="3" id="KW-1185">Reference proteome</keyword>
<dbReference type="OrthoDB" id="10288114at2759"/>
<evidence type="ECO:0000256" key="1">
    <source>
        <dbReference type="SAM" id="SignalP"/>
    </source>
</evidence>
<proteinExistence type="predicted"/>
<name>A0A3N4KGE7_9PEZI</name>
<accession>A0A3N4KGE7</accession>
<dbReference type="Proteomes" id="UP000277580">
    <property type="component" value="Unassembled WGS sequence"/>
</dbReference>
<evidence type="ECO:0000313" key="2">
    <source>
        <dbReference type="EMBL" id="RPB09636.1"/>
    </source>
</evidence>
<gene>
    <name evidence="2" type="ORF">P167DRAFT_538316</name>
</gene>
<organism evidence="2 3">
    <name type="scientific">Morchella conica CCBAS932</name>
    <dbReference type="NCBI Taxonomy" id="1392247"/>
    <lineage>
        <taxon>Eukaryota</taxon>
        <taxon>Fungi</taxon>
        <taxon>Dikarya</taxon>
        <taxon>Ascomycota</taxon>
        <taxon>Pezizomycotina</taxon>
        <taxon>Pezizomycetes</taxon>
        <taxon>Pezizales</taxon>
        <taxon>Morchellaceae</taxon>
        <taxon>Morchella</taxon>
    </lineage>
</organism>
<protein>
    <recommendedName>
        <fullName evidence="4">Ecp2 effector protein domain-containing protein</fullName>
    </recommendedName>
</protein>
<evidence type="ECO:0008006" key="4">
    <source>
        <dbReference type="Google" id="ProtNLM"/>
    </source>
</evidence>